<keyword evidence="2" id="KW-1185">Reference proteome</keyword>
<dbReference type="EMBL" id="PQXH01000054">
    <property type="protein sequence ID" value="TGO14363.1"/>
    <property type="molecule type" value="Genomic_DNA"/>
</dbReference>
<evidence type="ECO:0000313" key="1">
    <source>
        <dbReference type="EMBL" id="TGO14363.1"/>
    </source>
</evidence>
<dbReference type="OrthoDB" id="10345734at2759"/>
<gene>
    <name evidence="1" type="ORF">BTUL_0054g00320</name>
</gene>
<protein>
    <submittedName>
        <fullName evidence="1">Uncharacterized protein</fullName>
    </submittedName>
</protein>
<accession>A0A4Z1EV49</accession>
<sequence>MDTPDVHQRTGVLLRVEARTNGTTFRVPDFALGHKINFIFLKSSNFQNINNYVNYGNKTITMQLRTLNETSQRKLG</sequence>
<proteinExistence type="predicted"/>
<name>A0A4Z1EV49_9HELO</name>
<reference evidence="1 2" key="1">
    <citation type="submission" date="2017-12" db="EMBL/GenBank/DDBJ databases">
        <title>Comparative genomics of Botrytis spp.</title>
        <authorList>
            <person name="Valero-Jimenez C.A."/>
            <person name="Tapia P."/>
            <person name="Veloso J."/>
            <person name="Silva-Moreno E."/>
            <person name="Staats M."/>
            <person name="Valdes J.H."/>
            <person name="Van Kan J.A.L."/>
        </authorList>
    </citation>
    <scope>NUCLEOTIDE SEQUENCE [LARGE SCALE GENOMIC DNA]</scope>
    <source>
        <strain evidence="1 2">Bt9001</strain>
    </source>
</reference>
<dbReference type="Proteomes" id="UP000297777">
    <property type="component" value="Unassembled WGS sequence"/>
</dbReference>
<comment type="caution">
    <text evidence="1">The sequence shown here is derived from an EMBL/GenBank/DDBJ whole genome shotgun (WGS) entry which is preliminary data.</text>
</comment>
<organism evidence="1 2">
    <name type="scientific">Botrytis tulipae</name>
    <dbReference type="NCBI Taxonomy" id="87230"/>
    <lineage>
        <taxon>Eukaryota</taxon>
        <taxon>Fungi</taxon>
        <taxon>Dikarya</taxon>
        <taxon>Ascomycota</taxon>
        <taxon>Pezizomycotina</taxon>
        <taxon>Leotiomycetes</taxon>
        <taxon>Helotiales</taxon>
        <taxon>Sclerotiniaceae</taxon>
        <taxon>Botrytis</taxon>
    </lineage>
</organism>
<evidence type="ECO:0000313" key="2">
    <source>
        <dbReference type="Proteomes" id="UP000297777"/>
    </source>
</evidence>
<dbReference type="AlphaFoldDB" id="A0A4Z1EV49"/>